<evidence type="ECO:0000313" key="2">
    <source>
        <dbReference type="EMBL" id="GCC40890.1"/>
    </source>
</evidence>
<protein>
    <submittedName>
        <fullName evidence="2">Uncharacterized protein</fullName>
    </submittedName>
</protein>
<reference evidence="2 3" key="1">
    <citation type="journal article" date="2018" name="Nat. Ecol. Evol.">
        <title>Shark genomes provide insights into elasmobranch evolution and the origin of vertebrates.</title>
        <authorList>
            <person name="Hara Y"/>
            <person name="Yamaguchi K"/>
            <person name="Onimaru K"/>
            <person name="Kadota M"/>
            <person name="Koyanagi M"/>
            <person name="Keeley SD"/>
            <person name="Tatsumi K"/>
            <person name="Tanaka K"/>
            <person name="Motone F"/>
            <person name="Kageyama Y"/>
            <person name="Nozu R"/>
            <person name="Adachi N"/>
            <person name="Nishimura O"/>
            <person name="Nakagawa R"/>
            <person name="Tanegashima C"/>
            <person name="Kiyatake I"/>
            <person name="Matsumoto R"/>
            <person name="Murakumo K"/>
            <person name="Nishida K"/>
            <person name="Terakita A"/>
            <person name="Kuratani S"/>
            <person name="Sato K"/>
            <person name="Hyodo S Kuraku.S."/>
        </authorList>
    </citation>
    <scope>NUCLEOTIDE SEQUENCE [LARGE SCALE GENOMIC DNA]</scope>
</reference>
<dbReference type="EMBL" id="BEZZ01044685">
    <property type="protein sequence ID" value="GCC40890.1"/>
    <property type="molecule type" value="Genomic_DNA"/>
</dbReference>
<name>A0A401TE24_CHIPU</name>
<proteinExistence type="predicted"/>
<feature type="compositionally biased region" description="Polar residues" evidence="1">
    <location>
        <begin position="106"/>
        <end position="115"/>
    </location>
</feature>
<feature type="compositionally biased region" description="Basic and acidic residues" evidence="1">
    <location>
        <begin position="21"/>
        <end position="30"/>
    </location>
</feature>
<accession>A0A401TE24</accession>
<feature type="region of interest" description="Disordered" evidence="1">
    <location>
        <begin position="17"/>
        <end position="123"/>
    </location>
</feature>
<sequence length="123" mass="12814">MGYLSAPPTSLFTLATSISVPKEKGHHSDEEGAGANVRGSRAELPNDGGARELADSGDVELEGQGGSPQTGQEAQPEESDGEQGSEKELTAKKGKTRESERPQGPSGKSKNTLNSFFGKALNE</sequence>
<comment type="caution">
    <text evidence="2">The sequence shown here is derived from an EMBL/GenBank/DDBJ whole genome shotgun (WGS) entry which is preliminary data.</text>
</comment>
<keyword evidence="3" id="KW-1185">Reference proteome</keyword>
<evidence type="ECO:0000313" key="3">
    <source>
        <dbReference type="Proteomes" id="UP000287033"/>
    </source>
</evidence>
<organism evidence="2 3">
    <name type="scientific">Chiloscyllium punctatum</name>
    <name type="common">Brownbanded bambooshark</name>
    <name type="synonym">Hemiscyllium punctatum</name>
    <dbReference type="NCBI Taxonomy" id="137246"/>
    <lineage>
        <taxon>Eukaryota</taxon>
        <taxon>Metazoa</taxon>
        <taxon>Chordata</taxon>
        <taxon>Craniata</taxon>
        <taxon>Vertebrata</taxon>
        <taxon>Chondrichthyes</taxon>
        <taxon>Elasmobranchii</taxon>
        <taxon>Galeomorphii</taxon>
        <taxon>Galeoidea</taxon>
        <taxon>Orectolobiformes</taxon>
        <taxon>Hemiscylliidae</taxon>
        <taxon>Chiloscyllium</taxon>
    </lineage>
</organism>
<dbReference type="AlphaFoldDB" id="A0A401TE24"/>
<gene>
    <name evidence="2" type="ORF">chiPu_0024713</name>
</gene>
<feature type="compositionally biased region" description="Basic and acidic residues" evidence="1">
    <location>
        <begin position="84"/>
        <end position="101"/>
    </location>
</feature>
<dbReference type="Proteomes" id="UP000287033">
    <property type="component" value="Unassembled WGS sequence"/>
</dbReference>
<evidence type="ECO:0000256" key="1">
    <source>
        <dbReference type="SAM" id="MobiDB-lite"/>
    </source>
</evidence>